<evidence type="ECO:0000313" key="6">
    <source>
        <dbReference type="EMBL" id="XCH76245.1"/>
    </source>
</evidence>
<dbReference type="SUPFAM" id="SSF52317">
    <property type="entry name" value="Class I glutamine amidotransferase-like"/>
    <property type="match status" value="1"/>
</dbReference>
<dbReference type="CDD" id="cd07812">
    <property type="entry name" value="SRPBCC"/>
    <property type="match status" value="1"/>
</dbReference>
<dbReference type="InterPro" id="IPR023393">
    <property type="entry name" value="START-like_dom_sf"/>
</dbReference>
<dbReference type="CDD" id="cd03141">
    <property type="entry name" value="GATase1_Hsp31_like"/>
    <property type="match status" value="1"/>
</dbReference>
<evidence type="ECO:0000313" key="5">
    <source>
        <dbReference type="EMBL" id="XBP95542.1"/>
    </source>
</evidence>
<dbReference type="EMBL" id="CP157762">
    <property type="protein sequence ID" value="XBP95542.1"/>
    <property type="molecule type" value="Genomic_DNA"/>
</dbReference>
<gene>
    <name evidence="6" type="ORF">ABUL08_09190</name>
    <name evidence="5" type="ORF">VK199_09145</name>
</gene>
<dbReference type="AlphaFoldDB" id="A0AAU7MD65"/>
<name>A0AAU7MD65_9ACTN</name>
<evidence type="ECO:0000256" key="2">
    <source>
        <dbReference type="ARBA" id="ARBA00023239"/>
    </source>
</evidence>
<dbReference type="Pfam" id="PF01965">
    <property type="entry name" value="DJ-1_PfpI"/>
    <property type="match status" value="1"/>
</dbReference>
<dbReference type="InterPro" id="IPR019587">
    <property type="entry name" value="Polyketide_cyclase/dehydratase"/>
</dbReference>
<comment type="similarity">
    <text evidence="3">Belongs to the peptidase C56 family. HSP31-like subfamily.</text>
</comment>
<proteinExistence type="inferred from homology"/>
<evidence type="ECO:0000259" key="4">
    <source>
        <dbReference type="Pfam" id="PF01965"/>
    </source>
</evidence>
<evidence type="ECO:0000256" key="3">
    <source>
        <dbReference type="ARBA" id="ARBA00038493"/>
    </source>
</evidence>
<dbReference type="GO" id="GO:0005737">
    <property type="term" value="C:cytoplasm"/>
    <property type="evidence" value="ECO:0007669"/>
    <property type="project" value="TreeGrafter"/>
</dbReference>
<protein>
    <submittedName>
        <fullName evidence="5">SRPBCC family protein</fullName>
    </submittedName>
</protein>
<feature type="domain" description="DJ-1/PfpI" evidence="4">
    <location>
        <begin position="29"/>
        <end position="228"/>
    </location>
</feature>
<dbReference type="SUPFAM" id="SSF55961">
    <property type="entry name" value="Bet v1-like"/>
    <property type="match status" value="1"/>
</dbReference>
<organism evidence="5">
    <name type="scientific">Micromonospora sp. CCTCC AA 2012012</name>
    <dbReference type="NCBI Taxonomy" id="3111921"/>
    <lineage>
        <taxon>Bacteria</taxon>
        <taxon>Bacillati</taxon>
        <taxon>Actinomycetota</taxon>
        <taxon>Actinomycetes</taxon>
        <taxon>Micromonosporales</taxon>
        <taxon>Micromonosporaceae</taxon>
        <taxon>Micromonospora</taxon>
    </lineage>
</organism>
<dbReference type="PANTHER" id="PTHR48094">
    <property type="entry name" value="PROTEIN/NUCLEIC ACID DEGLYCASE DJ-1-RELATED"/>
    <property type="match status" value="1"/>
</dbReference>
<dbReference type="InterPro" id="IPR002818">
    <property type="entry name" value="DJ-1/PfpI"/>
</dbReference>
<dbReference type="GO" id="GO:0019172">
    <property type="term" value="F:glyoxalase III activity"/>
    <property type="evidence" value="ECO:0007669"/>
    <property type="project" value="TreeGrafter"/>
</dbReference>
<dbReference type="RefSeq" id="WP_350936453.1">
    <property type="nucleotide sequence ID" value="NZ_CP157762.1"/>
</dbReference>
<evidence type="ECO:0000256" key="1">
    <source>
        <dbReference type="ARBA" id="ARBA00023016"/>
    </source>
</evidence>
<dbReference type="Gene3D" id="3.30.530.20">
    <property type="match status" value="1"/>
</dbReference>
<keyword evidence="2" id="KW-0456">Lyase</keyword>
<keyword evidence="1" id="KW-0346">Stress response</keyword>
<dbReference type="PANTHER" id="PTHR48094:SF11">
    <property type="entry name" value="GLUTATHIONE-INDEPENDENT GLYOXALASE HSP31-RELATED"/>
    <property type="match status" value="1"/>
</dbReference>
<dbReference type="Pfam" id="PF10604">
    <property type="entry name" value="Polyketide_cyc2"/>
    <property type="match status" value="1"/>
</dbReference>
<reference evidence="5" key="1">
    <citation type="submission" date="2024-01" db="EMBL/GenBank/DDBJ databases">
        <title>The genome sequence of Micromonospora mangrovi CCTCC AA 2012012.</title>
        <authorList>
            <person name="Gao J."/>
        </authorList>
    </citation>
    <scope>NUCLEOTIDE SEQUENCE</scope>
    <source>
        <strain evidence="5">CCTCC AA 2012012</strain>
    </source>
</reference>
<dbReference type="InterPro" id="IPR029062">
    <property type="entry name" value="Class_I_gatase-like"/>
</dbReference>
<dbReference type="InterPro" id="IPR050325">
    <property type="entry name" value="Prot/Nucl_acid_deglycase"/>
</dbReference>
<dbReference type="GO" id="GO:0019243">
    <property type="term" value="P:methylglyoxal catabolic process to D-lactate via S-lactoyl-glutathione"/>
    <property type="evidence" value="ECO:0007669"/>
    <property type="project" value="TreeGrafter"/>
</dbReference>
<accession>A0AAU7MD65</accession>
<dbReference type="Gene3D" id="3.40.50.880">
    <property type="match status" value="1"/>
</dbReference>
<reference evidence="6" key="2">
    <citation type="submission" date="2024-06" db="EMBL/GenBank/DDBJ databases">
        <title>Micromonospora mangrovi CCTCC AA 2012012 genome sequences.</title>
        <authorList>
            <person name="Gao J."/>
        </authorList>
    </citation>
    <scope>NUCLEOTIDE SEQUENCE</scope>
    <source>
        <strain evidence="6">CCTCC AA 2012012</strain>
    </source>
</reference>
<dbReference type="EMBL" id="CP159342">
    <property type="protein sequence ID" value="XCH76245.1"/>
    <property type="molecule type" value="Genomic_DNA"/>
</dbReference>
<sequence>MPAVLMVLSAADHWTLRDGTRHPTGYWAEEVAEPHRLFRAAGWRVTVATPGGVPPTVDRLSLRFPAGAPWRLRRYRRHLAAHAEEFGSPRDLSELDPTDYDAVFYPGGHGPMEDLAVDPVSGALLTRALHAGMPVALLCHAPAATLAATDADGRWPFTGYTLTGLSNREELLNRFARKAPWLLEDQLVTRGARYVRGRVPLRPFVTVDRNLYTGQNPASSVRLTRRLIADHSAAPALAVRVSRVVAAPPERVYALLSDITRMGEWSPETYAARWREPGRRFTGSNRIGRFYRWRMTATVTEAAPGRAFAFTTAWPSSSSWRYALEPVDGGTRITESVTRAAPQLPLVRAIQRVVGVRDRAAHLRAGMATTLERLDAALRREDGDRTRTVPPASR</sequence>